<dbReference type="AlphaFoldDB" id="A0AAD3S3T7"/>
<dbReference type="SUPFAM" id="SSF52087">
    <property type="entry name" value="CRAL/TRIO domain"/>
    <property type="match status" value="1"/>
</dbReference>
<dbReference type="PROSITE" id="PS50191">
    <property type="entry name" value="CRAL_TRIO"/>
    <property type="match status" value="1"/>
</dbReference>
<dbReference type="Gene3D" id="3.40.525.10">
    <property type="entry name" value="CRAL-TRIO lipid binding domain"/>
    <property type="match status" value="1"/>
</dbReference>
<dbReference type="EMBL" id="BSYO01000004">
    <property type="protein sequence ID" value="GMH03684.1"/>
    <property type="molecule type" value="Genomic_DNA"/>
</dbReference>
<dbReference type="InterPro" id="IPR001251">
    <property type="entry name" value="CRAL-TRIO_dom"/>
</dbReference>
<dbReference type="InterPro" id="IPR036865">
    <property type="entry name" value="CRAL-TRIO_dom_sf"/>
</dbReference>
<gene>
    <name evidence="3" type="ORF">Nepgr_005523</name>
</gene>
<evidence type="ECO:0000313" key="4">
    <source>
        <dbReference type="Proteomes" id="UP001279734"/>
    </source>
</evidence>
<protein>
    <recommendedName>
        <fullName evidence="2">CRAL-TRIO domain-containing protein</fullName>
    </recommendedName>
</protein>
<dbReference type="CDD" id="cd00170">
    <property type="entry name" value="SEC14"/>
    <property type="match status" value="1"/>
</dbReference>
<accession>A0AAD3S3T7</accession>
<feature type="compositionally biased region" description="Basic and acidic residues" evidence="1">
    <location>
        <begin position="1"/>
        <end position="13"/>
    </location>
</feature>
<proteinExistence type="predicted"/>
<comment type="caution">
    <text evidence="3">The sequence shown here is derived from an EMBL/GenBank/DDBJ whole genome shotgun (WGS) entry which is preliminary data.</text>
</comment>
<name>A0AAD3S3T7_NEPGR</name>
<feature type="region of interest" description="Disordered" evidence="1">
    <location>
        <begin position="1"/>
        <end position="24"/>
    </location>
</feature>
<feature type="domain" description="CRAL-TRIO" evidence="2">
    <location>
        <begin position="83"/>
        <end position="241"/>
    </location>
</feature>
<dbReference type="SMART" id="SM00516">
    <property type="entry name" value="SEC14"/>
    <property type="match status" value="1"/>
</dbReference>
<sequence>MENERRPEDYADREGDDDREEEEKLRTMRAFVESHDPSSKEADELMLRRFLRARDLHVEKGGGLFLRYLKWRREFVPNGCIVESEVPNEIAQDKVFLQGYDKQARPIVVILGARHFQNKQPDEFKRFVVYLLDKICERIPAGQEKFAVIGDLQGWGYSNIDIRGYLGVVSILQDYYPERLGKLFLIHVPRLFATVWKVVYPFIDKKTRTKIIFVEDKALISTLLRDIDEDQLPEKYGGDSH</sequence>
<evidence type="ECO:0000259" key="2">
    <source>
        <dbReference type="PROSITE" id="PS50191"/>
    </source>
</evidence>
<dbReference type="InterPro" id="IPR036273">
    <property type="entry name" value="CRAL/TRIO_N_dom_sf"/>
</dbReference>
<dbReference type="Proteomes" id="UP001279734">
    <property type="component" value="Unassembled WGS sequence"/>
</dbReference>
<dbReference type="PANTHER" id="PTHR46277">
    <property type="entry name" value="OS03G0850700 PROTEIN"/>
    <property type="match status" value="1"/>
</dbReference>
<evidence type="ECO:0000256" key="1">
    <source>
        <dbReference type="SAM" id="MobiDB-lite"/>
    </source>
</evidence>
<dbReference type="PRINTS" id="PR00180">
    <property type="entry name" value="CRETINALDHBP"/>
</dbReference>
<keyword evidence="4" id="KW-1185">Reference proteome</keyword>
<evidence type="ECO:0000313" key="3">
    <source>
        <dbReference type="EMBL" id="GMH03684.1"/>
    </source>
</evidence>
<reference evidence="3" key="1">
    <citation type="submission" date="2023-05" db="EMBL/GenBank/DDBJ databases">
        <title>Nepenthes gracilis genome sequencing.</title>
        <authorList>
            <person name="Fukushima K."/>
        </authorList>
    </citation>
    <scope>NUCLEOTIDE SEQUENCE</scope>
    <source>
        <strain evidence="3">SING2019-196</strain>
    </source>
</reference>
<dbReference type="PANTHER" id="PTHR46277:SF19">
    <property type="entry name" value="RANDOM SLUG PROTEIN 5-LIKE"/>
    <property type="match status" value="1"/>
</dbReference>
<dbReference type="SUPFAM" id="SSF46938">
    <property type="entry name" value="CRAL/TRIO N-terminal domain"/>
    <property type="match status" value="1"/>
</dbReference>
<dbReference type="Pfam" id="PF00650">
    <property type="entry name" value="CRAL_TRIO"/>
    <property type="match status" value="1"/>
</dbReference>
<organism evidence="3 4">
    <name type="scientific">Nepenthes gracilis</name>
    <name type="common">Slender pitcher plant</name>
    <dbReference type="NCBI Taxonomy" id="150966"/>
    <lineage>
        <taxon>Eukaryota</taxon>
        <taxon>Viridiplantae</taxon>
        <taxon>Streptophyta</taxon>
        <taxon>Embryophyta</taxon>
        <taxon>Tracheophyta</taxon>
        <taxon>Spermatophyta</taxon>
        <taxon>Magnoliopsida</taxon>
        <taxon>eudicotyledons</taxon>
        <taxon>Gunneridae</taxon>
        <taxon>Pentapetalae</taxon>
        <taxon>Caryophyllales</taxon>
        <taxon>Nepenthaceae</taxon>
        <taxon>Nepenthes</taxon>
    </lineage>
</organism>